<evidence type="ECO:0000259" key="1">
    <source>
        <dbReference type="Pfam" id="PF13225"/>
    </source>
</evidence>
<protein>
    <recommendedName>
        <fullName evidence="1">Beta-carotene isomerase D27-like C-terminal domain-containing protein</fullName>
    </recommendedName>
</protein>
<sequence>MRAAARAQARAAEAEDPIHSGAWPRRVRRLAGEPGEPPHAPHAEVRYSLFGGSVARFGATVEDKVDYSGEGAFDKFFLQFFARAMAERMGEKDVPESFDDFVELSRKVVARFDAKGCGEMTLGILRDVMPPGTPTVFRFLFPPSKFGCEANAWVTTQFFSFLVGPSSVTEATVNDTVEAKREGRPQTIRSRVHVTKCRWLEQSGCVASCQSMCKHPTQDFFNNEFGLPLTMNPNYETLSCELVFGQSPPSQEEDIASAEGCLSSCNTGVGVGTDAPCHQLPNTAAYLARLEEARAVRDEQESA</sequence>
<dbReference type="InterPro" id="IPR025114">
    <property type="entry name" value="D27-like_C"/>
</dbReference>
<dbReference type="EMBL" id="HBHY01017965">
    <property type="protein sequence ID" value="CAE0147938.1"/>
    <property type="molecule type" value="Transcribed_RNA"/>
</dbReference>
<dbReference type="PANTHER" id="PTHR33591">
    <property type="entry name" value="BETA-CAROTENE ISOMERASE D27"/>
    <property type="match status" value="1"/>
</dbReference>
<dbReference type="GO" id="GO:0005506">
    <property type="term" value="F:iron ion binding"/>
    <property type="evidence" value="ECO:0007669"/>
    <property type="project" value="InterPro"/>
</dbReference>
<proteinExistence type="predicted"/>
<dbReference type="Pfam" id="PF13225">
    <property type="entry name" value="D27-like_C"/>
    <property type="match status" value="1"/>
</dbReference>
<dbReference type="InterPro" id="IPR038938">
    <property type="entry name" value="D27-like"/>
</dbReference>
<dbReference type="PANTHER" id="PTHR33591:SF4">
    <property type="entry name" value="OS08G0114100 PROTEIN"/>
    <property type="match status" value="1"/>
</dbReference>
<dbReference type="AlphaFoldDB" id="A0A7S3BY28"/>
<organism evidence="2">
    <name type="scientific">Prasinoderma singulare</name>
    <dbReference type="NCBI Taxonomy" id="676789"/>
    <lineage>
        <taxon>Eukaryota</taxon>
        <taxon>Viridiplantae</taxon>
        <taxon>Prasinodermophyta</taxon>
        <taxon>Prasinodermophyceae</taxon>
        <taxon>Prasinodermales</taxon>
        <taxon>Prasinodermaceae</taxon>
        <taxon>Prasinoderma</taxon>
    </lineage>
</organism>
<name>A0A7S3BY28_9VIRI</name>
<feature type="domain" description="Beta-carotene isomerase D27-like C-terminal" evidence="1">
    <location>
        <begin position="162"/>
        <end position="253"/>
    </location>
</feature>
<accession>A0A7S3BY28</accession>
<evidence type="ECO:0000313" key="2">
    <source>
        <dbReference type="EMBL" id="CAE0147938.1"/>
    </source>
</evidence>
<gene>
    <name evidence="2" type="ORF">PSIN1315_LOCUS11584</name>
</gene>
<reference evidence="2" key="1">
    <citation type="submission" date="2021-01" db="EMBL/GenBank/DDBJ databases">
        <authorList>
            <person name="Corre E."/>
            <person name="Pelletier E."/>
            <person name="Niang G."/>
            <person name="Scheremetjew M."/>
            <person name="Finn R."/>
            <person name="Kale V."/>
            <person name="Holt S."/>
            <person name="Cochrane G."/>
            <person name="Meng A."/>
            <person name="Brown T."/>
            <person name="Cohen L."/>
        </authorList>
    </citation>
    <scope>NUCLEOTIDE SEQUENCE</scope>
    <source>
        <strain evidence="2">RCC927</strain>
    </source>
</reference>